<dbReference type="GO" id="GO:0006355">
    <property type="term" value="P:regulation of DNA-templated transcription"/>
    <property type="evidence" value="ECO:0007669"/>
    <property type="project" value="InterPro"/>
</dbReference>
<dbReference type="InterPro" id="IPR036388">
    <property type="entry name" value="WH-like_DNA-bd_sf"/>
</dbReference>
<dbReference type="PANTHER" id="PTHR48111:SF1">
    <property type="entry name" value="TWO-COMPONENT RESPONSE REGULATOR ORR33"/>
    <property type="match status" value="1"/>
</dbReference>
<evidence type="ECO:0000256" key="3">
    <source>
        <dbReference type="ARBA" id="ARBA00023015"/>
    </source>
</evidence>
<dbReference type="Pfam" id="PF00486">
    <property type="entry name" value="Trans_reg_C"/>
    <property type="match status" value="1"/>
</dbReference>
<dbReference type="InterPro" id="IPR011006">
    <property type="entry name" value="CheY-like_superfamily"/>
</dbReference>
<evidence type="ECO:0000256" key="5">
    <source>
        <dbReference type="ARBA" id="ARBA00023163"/>
    </source>
</evidence>
<dbReference type="PROSITE" id="PS51755">
    <property type="entry name" value="OMPR_PHOB"/>
    <property type="match status" value="1"/>
</dbReference>
<protein>
    <submittedName>
        <fullName evidence="10">Response regulator transcription factor</fullName>
    </submittedName>
</protein>
<keyword evidence="4 7" id="KW-0238">DNA-binding</keyword>
<dbReference type="InterPro" id="IPR001789">
    <property type="entry name" value="Sig_transdc_resp-reg_receiver"/>
</dbReference>
<keyword evidence="3" id="KW-0805">Transcription regulation</keyword>
<gene>
    <name evidence="10" type="ORF">FDK22_01360</name>
</gene>
<keyword evidence="1 6" id="KW-0597">Phosphoprotein</keyword>
<dbReference type="CDD" id="cd00383">
    <property type="entry name" value="trans_reg_C"/>
    <property type="match status" value="1"/>
</dbReference>
<dbReference type="SMART" id="SM00862">
    <property type="entry name" value="Trans_reg_C"/>
    <property type="match status" value="1"/>
</dbReference>
<feature type="DNA-binding region" description="OmpR/PhoB-type" evidence="7">
    <location>
        <begin position="130"/>
        <end position="225"/>
    </location>
</feature>
<dbReference type="EMBL" id="VANU01000001">
    <property type="protein sequence ID" value="TLP40689.1"/>
    <property type="molecule type" value="Genomic_DNA"/>
</dbReference>
<dbReference type="Proteomes" id="UP000308901">
    <property type="component" value="Unassembled WGS sequence"/>
</dbReference>
<dbReference type="Pfam" id="PF00072">
    <property type="entry name" value="Response_reg"/>
    <property type="match status" value="1"/>
</dbReference>
<dbReference type="GO" id="GO:0005829">
    <property type="term" value="C:cytosol"/>
    <property type="evidence" value="ECO:0007669"/>
    <property type="project" value="TreeGrafter"/>
</dbReference>
<dbReference type="GO" id="GO:0000156">
    <property type="term" value="F:phosphorelay response regulator activity"/>
    <property type="evidence" value="ECO:0007669"/>
    <property type="project" value="TreeGrafter"/>
</dbReference>
<organism evidence="10 11">
    <name type="scientific">Arcobacter arenosus</name>
    <dbReference type="NCBI Taxonomy" id="2576037"/>
    <lineage>
        <taxon>Bacteria</taxon>
        <taxon>Pseudomonadati</taxon>
        <taxon>Campylobacterota</taxon>
        <taxon>Epsilonproteobacteria</taxon>
        <taxon>Campylobacterales</taxon>
        <taxon>Arcobacteraceae</taxon>
        <taxon>Arcobacter</taxon>
    </lineage>
</organism>
<keyword evidence="2" id="KW-0902">Two-component regulatory system</keyword>
<feature type="modified residue" description="4-aspartylphosphate" evidence="6">
    <location>
        <position position="55"/>
    </location>
</feature>
<keyword evidence="5" id="KW-0804">Transcription</keyword>
<dbReference type="InterPro" id="IPR001867">
    <property type="entry name" value="OmpR/PhoB-type_DNA-bd"/>
</dbReference>
<dbReference type="SMART" id="SM00448">
    <property type="entry name" value="REC"/>
    <property type="match status" value="1"/>
</dbReference>
<evidence type="ECO:0000256" key="2">
    <source>
        <dbReference type="ARBA" id="ARBA00023012"/>
    </source>
</evidence>
<dbReference type="PANTHER" id="PTHR48111">
    <property type="entry name" value="REGULATOR OF RPOS"/>
    <property type="match status" value="1"/>
</dbReference>
<evidence type="ECO:0000313" key="10">
    <source>
        <dbReference type="EMBL" id="TLP40689.1"/>
    </source>
</evidence>
<evidence type="ECO:0000313" key="11">
    <source>
        <dbReference type="Proteomes" id="UP000308901"/>
    </source>
</evidence>
<evidence type="ECO:0000256" key="6">
    <source>
        <dbReference type="PROSITE-ProRule" id="PRU00169"/>
    </source>
</evidence>
<accession>A0A5R8Y3K0</accession>
<dbReference type="Gene3D" id="1.10.10.10">
    <property type="entry name" value="Winged helix-like DNA-binding domain superfamily/Winged helix DNA-binding domain"/>
    <property type="match status" value="1"/>
</dbReference>
<reference evidence="10 11" key="1">
    <citation type="submission" date="2019-05" db="EMBL/GenBank/DDBJ databases">
        <title>Arcobacter sp. nov., isolated from sea sediment.</title>
        <authorList>
            <person name="Kim W."/>
        </authorList>
    </citation>
    <scope>NUCLEOTIDE SEQUENCE [LARGE SCALE GENOMIC DNA]</scope>
    <source>
        <strain evidence="10 11">CAU 1517</strain>
    </source>
</reference>
<dbReference type="GO" id="GO:0032993">
    <property type="term" value="C:protein-DNA complex"/>
    <property type="evidence" value="ECO:0007669"/>
    <property type="project" value="TreeGrafter"/>
</dbReference>
<evidence type="ECO:0000259" key="9">
    <source>
        <dbReference type="PROSITE" id="PS51755"/>
    </source>
</evidence>
<dbReference type="AlphaFoldDB" id="A0A5R8Y3K0"/>
<keyword evidence="11" id="KW-1185">Reference proteome</keyword>
<feature type="domain" description="OmpR/PhoB-type" evidence="9">
    <location>
        <begin position="130"/>
        <end position="225"/>
    </location>
</feature>
<evidence type="ECO:0000256" key="1">
    <source>
        <dbReference type="ARBA" id="ARBA00022553"/>
    </source>
</evidence>
<name>A0A5R8Y3K0_9BACT</name>
<evidence type="ECO:0000256" key="4">
    <source>
        <dbReference type="ARBA" id="ARBA00023125"/>
    </source>
</evidence>
<dbReference type="PROSITE" id="PS50110">
    <property type="entry name" value="RESPONSE_REGULATORY"/>
    <property type="match status" value="1"/>
</dbReference>
<evidence type="ECO:0000256" key="7">
    <source>
        <dbReference type="PROSITE-ProRule" id="PRU01091"/>
    </source>
</evidence>
<sequence length="225" mass="26652">MSKNYSILYAEDNKDVRENYVLYLENYFDYIYEANDGLEAFDIYRDKKPNVLLLDINMPNMNGLELAKKIRENDSNIPIVILSAHSDKEFLFEAIKLNLVEYLTKPVDRNKFKSVLENSIKKVKENAPNNQFIHFAKTTYWDCSKRLFFHKNKMIDLTRNERILFELLLNNKNEIINPNEISKYVWDNETEINDASIRNLVKRLRKKLPVDIIQSIYGSGYILSH</sequence>
<evidence type="ECO:0000259" key="8">
    <source>
        <dbReference type="PROSITE" id="PS50110"/>
    </source>
</evidence>
<dbReference type="GO" id="GO:0000976">
    <property type="term" value="F:transcription cis-regulatory region binding"/>
    <property type="evidence" value="ECO:0007669"/>
    <property type="project" value="TreeGrafter"/>
</dbReference>
<dbReference type="Gene3D" id="3.40.50.2300">
    <property type="match status" value="1"/>
</dbReference>
<proteinExistence type="predicted"/>
<comment type="caution">
    <text evidence="10">The sequence shown here is derived from an EMBL/GenBank/DDBJ whole genome shotgun (WGS) entry which is preliminary data.</text>
</comment>
<dbReference type="SUPFAM" id="SSF52172">
    <property type="entry name" value="CheY-like"/>
    <property type="match status" value="1"/>
</dbReference>
<feature type="domain" description="Response regulatory" evidence="8">
    <location>
        <begin position="6"/>
        <end position="120"/>
    </location>
</feature>
<dbReference type="InterPro" id="IPR039420">
    <property type="entry name" value="WalR-like"/>
</dbReference>
<dbReference type="CDD" id="cd17536">
    <property type="entry name" value="REC_YesN-like"/>
    <property type="match status" value="1"/>
</dbReference>
<dbReference type="OrthoDB" id="5353330at2"/>
<dbReference type="RefSeq" id="WP_138150992.1">
    <property type="nucleotide sequence ID" value="NZ_VANU01000001.1"/>
</dbReference>